<evidence type="ECO:0000256" key="1">
    <source>
        <dbReference type="ARBA" id="ARBA00022741"/>
    </source>
</evidence>
<reference evidence="4 5" key="1">
    <citation type="submission" date="2017-05" db="EMBL/GenBank/DDBJ databases">
        <authorList>
            <person name="Varghese N."/>
            <person name="Submissions S."/>
        </authorList>
    </citation>
    <scope>NUCLEOTIDE SEQUENCE [LARGE SCALE GENOMIC DNA]</scope>
    <source>
        <strain evidence="4 5">DSM 29982</strain>
    </source>
</reference>
<dbReference type="SMART" id="SM00382">
    <property type="entry name" value="AAA"/>
    <property type="match status" value="1"/>
</dbReference>
<dbReference type="PROSITE" id="PS00211">
    <property type="entry name" value="ABC_TRANSPORTER_1"/>
    <property type="match status" value="1"/>
</dbReference>
<name>A0A521CS05_9FLAO</name>
<feature type="domain" description="ABC transporter" evidence="3">
    <location>
        <begin position="5"/>
        <end position="237"/>
    </location>
</feature>
<dbReference type="SUPFAM" id="SSF52540">
    <property type="entry name" value="P-loop containing nucleoside triphosphate hydrolases"/>
    <property type="match status" value="1"/>
</dbReference>
<dbReference type="InterPro" id="IPR017871">
    <property type="entry name" value="ABC_transporter-like_CS"/>
</dbReference>
<organism evidence="4 5">
    <name type="scientific">Flavobacterium nitrogenifigens</name>
    <dbReference type="NCBI Taxonomy" id="1617283"/>
    <lineage>
        <taxon>Bacteria</taxon>
        <taxon>Pseudomonadati</taxon>
        <taxon>Bacteroidota</taxon>
        <taxon>Flavobacteriia</taxon>
        <taxon>Flavobacteriales</taxon>
        <taxon>Flavobacteriaceae</taxon>
        <taxon>Flavobacterium</taxon>
    </lineage>
</organism>
<gene>
    <name evidence="4" type="ORF">SAMN06265220_102587</name>
</gene>
<evidence type="ECO:0000256" key="2">
    <source>
        <dbReference type="ARBA" id="ARBA00022840"/>
    </source>
</evidence>
<accession>A0A521CS05</accession>
<dbReference type="GO" id="GO:0005524">
    <property type="term" value="F:ATP binding"/>
    <property type="evidence" value="ECO:0007669"/>
    <property type="project" value="UniProtKB-KW"/>
</dbReference>
<dbReference type="InterPro" id="IPR003593">
    <property type="entry name" value="AAA+_ATPase"/>
</dbReference>
<dbReference type="OrthoDB" id="9801987at2"/>
<keyword evidence="5" id="KW-1185">Reference proteome</keyword>
<protein>
    <submittedName>
        <fullName evidence="4">ABC-2 type transport system ATP-binding protein</fullName>
    </submittedName>
</protein>
<dbReference type="Proteomes" id="UP000319267">
    <property type="component" value="Unassembled WGS sequence"/>
</dbReference>
<dbReference type="EMBL" id="FXTQ01000002">
    <property type="protein sequence ID" value="SMO62188.1"/>
    <property type="molecule type" value="Genomic_DNA"/>
</dbReference>
<dbReference type="Gene3D" id="3.40.50.300">
    <property type="entry name" value="P-loop containing nucleotide triphosphate hydrolases"/>
    <property type="match status" value="1"/>
</dbReference>
<keyword evidence="2 4" id="KW-0067">ATP-binding</keyword>
<dbReference type="InterPro" id="IPR003439">
    <property type="entry name" value="ABC_transporter-like_ATP-bd"/>
</dbReference>
<dbReference type="PANTHER" id="PTHR43582">
    <property type="entry name" value="LINEARMYCIN RESISTANCE ATP-BINDING PROTEIN LNRL"/>
    <property type="match status" value="1"/>
</dbReference>
<sequence>MQSIIQIESLSKKYKNAEMYSLNNVSLNINEGQIFGLLGPNGAGKTTLISMLCGLVKPTSGHFTIDGLDYQHHASKIKKIIGVVPQEYALYPTLTARENLLYFGSMYGLKGSDLKDKVIETLDLLGLLKFADKQVQTFSGGMKRRVNLIAGILHNPKVLFLDEPTVGVDVHSKTAIIDYLKVLNQNGTTIIYTSHHLAEAEDFCSQIAILDQGQIYAQATPSALIESTKDARNLEDVFISLTGKALRDDI</sequence>
<dbReference type="AlphaFoldDB" id="A0A521CS05"/>
<dbReference type="InterPro" id="IPR027417">
    <property type="entry name" value="P-loop_NTPase"/>
</dbReference>
<evidence type="ECO:0000313" key="5">
    <source>
        <dbReference type="Proteomes" id="UP000319267"/>
    </source>
</evidence>
<dbReference type="PROSITE" id="PS50893">
    <property type="entry name" value="ABC_TRANSPORTER_2"/>
    <property type="match status" value="1"/>
</dbReference>
<evidence type="ECO:0000313" key="4">
    <source>
        <dbReference type="EMBL" id="SMO62188.1"/>
    </source>
</evidence>
<dbReference type="Pfam" id="PF00005">
    <property type="entry name" value="ABC_tran"/>
    <property type="match status" value="1"/>
</dbReference>
<dbReference type="PANTHER" id="PTHR43582:SF2">
    <property type="entry name" value="LINEARMYCIN RESISTANCE ATP-BINDING PROTEIN LNRL"/>
    <property type="match status" value="1"/>
</dbReference>
<proteinExistence type="predicted"/>
<keyword evidence="1" id="KW-0547">Nucleotide-binding</keyword>
<dbReference type="GO" id="GO:0016887">
    <property type="term" value="F:ATP hydrolysis activity"/>
    <property type="evidence" value="ECO:0007669"/>
    <property type="project" value="InterPro"/>
</dbReference>
<evidence type="ECO:0000259" key="3">
    <source>
        <dbReference type="PROSITE" id="PS50893"/>
    </source>
</evidence>